<protein>
    <submittedName>
        <fullName evidence="2">N-acetyltransferase</fullName>
    </submittedName>
</protein>
<proteinExistence type="predicted"/>
<evidence type="ECO:0000259" key="1">
    <source>
        <dbReference type="PROSITE" id="PS51186"/>
    </source>
</evidence>
<accession>A0ABP1FDR6</accession>
<dbReference type="InterPro" id="IPR000182">
    <property type="entry name" value="GNAT_dom"/>
</dbReference>
<name>A0ABP1FDR6_9FLAO</name>
<dbReference type="Gene3D" id="3.40.630.30">
    <property type="match status" value="1"/>
</dbReference>
<reference evidence="2 3" key="1">
    <citation type="submission" date="2024-05" db="EMBL/GenBank/DDBJ databases">
        <authorList>
            <person name="Duchaud E."/>
        </authorList>
    </citation>
    <scope>NUCLEOTIDE SEQUENCE [LARGE SCALE GENOMIC DNA]</scope>
    <source>
        <strain evidence="2">Ena-SAMPLE-TAB-13-05-2024-13:56:06:370-140305</strain>
    </source>
</reference>
<gene>
    <name evidence="2" type="ORF">T190115A13A_30188</name>
</gene>
<dbReference type="Proteomes" id="UP001497602">
    <property type="component" value="Unassembled WGS sequence"/>
</dbReference>
<dbReference type="PANTHER" id="PTHR43415:SF4">
    <property type="entry name" value="N-ACETYLTRANSFERASE DOMAIN-CONTAINING PROTEIN"/>
    <property type="match status" value="1"/>
</dbReference>
<dbReference type="RefSeq" id="WP_348738982.1">
    <property type="nucleotide sequence ID" value="NZ_CAXJRC010000033.1"/>
</dbReference>
<evidence type="ECO:0000313" key="2">
    <source>
        <dbReference type="EMBL" id="CAL2107342.1"/>
    </source>
</evidence>
<sequence>MIILRKIQLEDIKEYRFWKNPTHKYHTLNGPYFQKLTEKEVEKEIDKIEEALQNNIAALSHKRIISNKENELIGEVSWYWKSEETNWLEIGIVVFNDKFWGKGIGYEALKKWIPIVFEEKPEIVRLGLTTWSGNHGMMKLAEKLGMKREATYRKARIVNGVYYDSVSYGILKEEWENQYL</sequence>
<dbReference type="InterPro" id="IPR016181">
    <property type="entry name" value="Acyl_CoA_acyltransferase"/>
</dbReference>
<keyword evidence="3" id="KW-1185">Reference proteome</keyword>
<dbReference type="Pfam" id="PF13302">
    <property type="entry name" value="Acetyltransf_3"/>
    <property type="match status" value="1"/>
</dbReference>
<evidence type="ECO:0000313" key="3">
    <source>
        <dbReference type="Proteomes" id="UP001497602"/>
    </source>
</evidence>
<dbReference type="EMBL" id="CAXJRC010000033">
    <property type="protein sequence ID" value="CAL2107342.1"/>
    <property type="molecule type" value="Genomic_DNA"/>
</dbReference>
<feature type="domain" description="N-acetyltransferase" evidence="1">
    <location>
        <begin position="2"/>
        <end position="169"/>
    </location>
</feature>
<dbReference type="SUPFAM" id="SSF55729">
    <property type="entry name" value="Acyl-CoA N-acyltransferases (Nat)"/>
    <property type="match status" value="1"/>
</dbReference>
<comment type="caution">
    <text evidence="2">The sequence shown here is derived from an EMBL/GenBank/DDBJ whole genome shotgun (WGS) entry which is preliminary data.</text>
</comment>
<dbReference type="PANTHER" id="PTHR43415">
    <property type="entry name" value="SPERMIDINE N(1)-ACETYLTRANSFERASE"/>
    <property type="match status" value="1"/>
</dbReference>
<dbReference type="PROSITE" id="PS51186">
    <property type="entry name" value="GNAT"/>
    <property type="match status" value="1"/>
</dbReference>
<organism evidence="2 3">
    <name type="scientific">Tenacibaculum vairaonense</name>
    <dbReference type="NCBI Taxonomy" id="3137860"/>
    <lineage>
        <taxon>Bacteria</taxon>
        <taxon>Pseudomonadati</taxon>
        <taxon>Bacteroidota</taxon>
        <taxon>Flavobacteriia</taxon>
        <taxon>Flavobacteriales</taxon>
        <taxon>Flavobacteriaceae</taxon>
        <taxon>Tenacibaculum</taxon>
    </lineage>
</organism>